<dbReference type="EMBL" id="BLWD01000001">
    <property type="protein sequence ID" value="GFN04170.1"/>
    <property type="molecule type" value="Genomic_DNA"/>
</dbReference>
<reference evidence="2 3" key="1">
    <citation type="submission" date="2020-05" db="EMBL/GenBank/DDBJ databases">
        <title>Whole genome shotgun sequence of Streptomyces microflavus NBRC 13062.</title>
        <authorList>
            <person name="Komaki H."/>
            <person name="Tamura T."/>
        </authorList>
    </citation>
    <scope>NUCLEOTIDE SEQUENCE [LARGE SCALE GENOMIC DNA]</scope>
    <source>
        <strain evidence="2 3">NBRC 13062</strain>
    </source>
</reference>
<sequence>MTGSPSDAARPGWARPIIVYNEWSARIGRYAVRREEKPMRDASRLRGAFARLLRPVGLLVLLLAEVLLTEGGSLSAAVALAATAAAGSALLACSVISARCAPPVPRTRVRTAIRDREKRTAFLPQRDPDARGRTRPRAPGHALLTAIA</sequence>
<organism evidence="2 3">
    <name type="scientific">Streptomyces microflavus</name>
    <name type="common">Streptomyces lipmanii</name>
    <dbReference type="NCBI Taxonomy" id="1919"/>
    <lineage>
        <taxon>Bacteria</taxon>
        <taxon>Bacillati</taxon>
        <taxon>Actinomycetota</taxon>
        <taxon>Actinomycetes</taxon>
        <taxon>Kitasatosporales</taxon>
        <taxon>Streptomycetaceae</taxon>
        <taxon>Streptomyces</taxon>
    </lineage>
</organism>
<comment type="caution">
    <text evidence="2">The sequence shown here is derived from an EMBL/GenBank/DDBJ whole genome shotgun (WGS) entry which is preliminary data.</text>
</comment>
<dbReference type="Pfam" id="PF19950">
    <property type="entry name" value="DUF6412"/>
    <property type="match status" value="1"/>
</dbReference>
<keyword evidence="1" id="KW-0472">Membrane</keyword>
<protein>
    <submittedName>
        <fullName evidence="2">Uncharacterized protein</fullName>
    </submittedName>
</protein>
<accession>A0A7J0CNV6</accession>
<dbReference type="InterPro" id="IPR045635">
    <property type="entry name" value="DUF6412"/>
</dbReference>
<evidence type="ECO:0000256" key="1">
    <source>
        <dbReference type="SAM" id="Phobius"/>
    </source>
</evidence>
<name>A0A7J0CNV6_STRMI</name>
<gene>
    <name evidence="2" type="ORF">Smic_27260</name>
</gene>
<feature type="transmembrane region" description="Helical" evidence="1">
    <location>
        <begin position="74"/>
        <end position="98"/>
    </location>
</feature>
<evidence type="ECO:0000313" key="3">
    <source>
        <dbReference type="Proteomes" id="UP000498740"/>
    </source>
</evidence>
<feature type="transmembrane region" description="Helical" evidence="1">
    <location>
        <begin position="48"/>
        <end position="68"/>
    </location>
</feature>
<dbReference type="AlphaFoldDB" id="A0A7J0CNV6"/>
<evidence type="ECO:0000313" key="2">
    <source>
        <dbReference type="EMBL" id="GFN04170.1"/>
    </source>
</evidence>
<dbReference type="Proteomes" id="UP000498740">
    <property type="component" value="Unassembled WGS sequence"/>
</dbReference>
<keyword evidence="1" id="KW-1133">Transmembrane helix</keyword>
<keyword evidence="1" id="KW-0812">Transmembrane</keyword>
<proteinExistence type="predicted"/>